<gene>
    <name evidence="2" type="ordered locus">MCP_0204</name>
</gene>
<dbReference type="AlphaFoldDB" id="D1YV04"/>
<dbReference type="PANTHER" id="PTHR40274:SF3">
    <property type="entry name" value="VIRGINIAMYCIN B LYASE"/>
    <property type="match status" value="1"/>
</dbReference>
<evidence type="ECO:0000313" key="3">
    <source>
        <dbReference type="Proteomes" id="UP000001882"/>
    </source>
</evidence>
<dbReference type="GeneID" id="8683023"/>
<name>D1YV04_METPS</name>
<dbReference type="InParanoid" id="D1YV04"/>
<feature type="region of interest" description="Disordered" evidence="1">
    <location>
        <begin position="332"/>
        <end position="352"/>
    </location>
</feature>
<proteinExistence type="predicted"/>
<dbReference type="OrthoDB" id="11063at2157"/>
<reference evidence="2 3" key="1">
    <citation type="journal article" date="2007" name="Appl. Environ. Microbiol.">
        <title>Isolation of key methanogens for global methane emission from rice paddy fields: a novel isolate affiliated with the clone cluster rice cluster I.</title>
        <authorList>
            <person name="Sakai S."/>
            <person name="Imachi H."/>
            <person name="Sekiguchi Y."/>
            <person name="Ohashi A."/>
            <person name="Harada H."/>
            <person name="Kamagata Y."/>
        </authorList>
    </citation>
    <scope>NUCLEOTIDE SEQUENCE [LARGE SCALE GENOMIC DNA]</scope>
    <source>
        <strain evidence="3">DSM 17711 / JCM 13418 / NBRC 101707 / SANAE</strain>
    </source>
</reference>
<dbReference type="KEGG" id="mpd:MCP_0204"/>
<feature type="compositionally biased region" description="Pro residues" evidence="1">
    <location>
        <begin position="338"/>
        <end position="352"/>
    </location>
</feature>
<dbReference type="eggNOG" id="arCOG03564">
    <property type="taxonomic scope" value="Archaea"/>
</dbReference>
<dbReference type="Proteomes" id="UP000001882">
    <property type="component" value="Chromosome"/>
</dbReference>
<organism evidence="2 3">
    <name type="scientific">Methanocella paludicola (strain DSM 17711 / JCM 13418 / NBRC 101707 / SANAE)</name>
    <dbReference type="NCBI Taxonomy" id="304371"/>
    <lineage>
        <taxon>Archaea</taxon>
        <taxon>Methanobacteriati</taxon>
        <taxon>Methanobacteriota</taxon>
        <taxon>Stenosarchaea group</taxon>
        <taxon>Methanomicrobia</taxon>
        <taxon>Methanocellales</taxon>
        <taxon>Methanocellaceae</taxon>
        <taxon>Methanocella</taxon>
    </lineage>
</organism>
<reference evidence="2 3" key="2">
    <citation type="journal article" date="2008" name="Int. J. Syst. Evol. Microbiol.">
        <title>Methanocella paludicola gen. nov., sp. nov., a methane-producing archaeon, the first isolate of the lineage 'Rice Cluster I', and proposal of the new archaeal order Methanocellales ord. nov.</title>
        <authorList>
            <person name="Sakai S."/>
            <person name="Imachi H."/>
            <person name="Hanada S."/>
            <person name="Ohashi A."/>
            <person name="Harada H."/>
            <person name="Kamagata Y."/>
        </authorList>
    </citation>
    <scope>NUCLEOTIDE SEQUENCE [LARGE SCALE GENOMIC DNA]</scope>
    <source>
        <strain evidence="3">DSM 17711 / JCM 13418 / NBRC 101707 / SANAE</strain>
    </source>
</reference>
<dbReference type="Pfam" id="PF24684">
    <property type="entry name" value="Vgb_lyase"/>
    <property type="match status" value="1"/>
</dbReference>
<evidence type="ECO:0008006" key="4">
    <source>
        <dbReference type="Google" id="ProtNLM"/>
    </source>
</evidence>
<dbReference type="RefSeq" id="WP_012898956.1">
    <property type="nucleotide sequence ID" value="NC_013665.1"/>
</dbReference>
<dbReference type="InterPro" id="IPR051344">
    <property type="entry name" value="Vgb"/>
</dbReference>
<dbReference type="SUPFAM" id="SSF101898">
    <property type="entry name" value="NHL repeat"/>
    <property type="match status" value="1"/>
</dbReference>
<protein>
    <recommendedName>
        <fullName evidence="4">Streptogramin lyase</fullName>
    </recommendedName>
</protein>
<reference evidence="3" key="3">
    <citation type="journal article" date="2011" name="PLoS ONE">
        <title>Genome sequence of a mesophilic hydrogenotrophic methanogen Methanocella paludicola, the first cultivated representative of the order Methanocellales.</title>
        <authorList>
            <person name="Sakai S."/>
            <person name="Takaki Y."/>
            <person name="Shimamura S."/>
            <person name="Sekine M."/>
            <person name="Tajima T."/>
            <person name="Kosugi H."/>
            <person name="Ichikawa N."/>
            <person name="Tasumi E."/>
            <person name="Hiraki A.T."/>
            <person name="Shimizu A."/>
            <person name="Kato Y."/>
            <person name="Nishiko R."/>
            <person name="Mori K."/>
            <person name="Fujita N."/>
            <person name="Imachi H."/>
            <person name="Takai K."/>
        </authorList>
    </citation>
    <scope>NUCLEOTIDE SEQUENCE [LARGE SCALE GENOMIC DNA]</scope>
    <source>
        <strain evidence="3">DSM 17711 / JCM 13418 / NBRC 101707 / SANAE</strain>
    </source>
</reference>
<sequence>MLPQRLTALAIISLFIMMLIPVALAQSSLTVEEYKYPNGTTVDAMCVDSRGNVWLAQSSPATLYRVDPSAGTFDKYVIPTSSDTLFRGMSAEGSSYIWMADEGGQQIIGYDVGKNKFYNFTFPLDLNPTDVIAQDNYLWVACNMELGRINMDTNEMKDYYVDRYDASLADLAMDRMGNVWFVEYSSGKVGGYSRMDDQVHIFPIPTADSKPTCLGIDSQGRLWFLESASSKLGMFDTNLNTFKEIDLPQLDGAQVYAKRLAVDSDDNVWLTDTANGRVIKYYTAKDAFVPISLNGTKSYPTLIEADGNTIWAVESGASSLAKIRADPLYGLDATPTPTATPSPTPSATPTPKPTPGFEVIAALCAVCIVARKFNKN</sequence>
<evidence type="ECO:0000313" key="2">
    <source>
        <dbReference type="EMBL" id="BAI60276.1"/>
    </source>
</evidence>
<dbReference type="InterPro" id="IPR015943">
    <property type="entry name" value="WD40/YVTN_repeat-like_dom_sf"/>
</dbReference>
<dbReference type="EMBL" id="AP011532">
    <property type="protein sequence ID" value="BAI60276.1"/>
    <property type="molecule type" value="Genomic_DNA"/>
</dbReference>
<dbReference type="PANTHER" id="PTHR40274">
    <property type="entry name" value="VIRGINIAMYCIN B LYASE"/>
    <property type="match status" value="1"/>
</dbReference>
<keyword evidence="3" id="KW-1185">Reference proteome</keyword>
<evidence type="ECO:0000256" key="1">
    <source>
        <dbReference type="SAM" id="MobiDB-lite"/>
    </source>
</evidence>
<dbReference type="SUPFAM" id="SSF63829">
    <property type="entry name" value="Calcium-dependent phosphotriesterase"/>
    <property type="match status" value="1"/>
</dbReference>
<dbReference type="Gene3D" id="2.130.10.10">
    <property type="entry name" value="YVTN repeat-like/Quinoprotein amine dehydrogenase"/>
    <property type="match status" value="2"/>
</dbReference>
<accession>D1YV04</accession>